<dbReference type="PANTHER" id="PTHR11960">
    <property type="entry name" value="EUKARYOTIC TRANSLATION INITIATION FACTOR 4E RELATED"/>
    <property type="match status" value="1"/>
</dbReference>
<dbReference type="AlphaFoldDB" id="A0AAD1XM53"/>
<dbReference type="GO" id="GO:0000340">
    <property type="term" value="F:RNA 7-methylguanosine cap binding"/>
    <property type="evidence" value="ECO:0007669"/>
    <property type="project" value="TreeGrafter"/>
</dbReference>
<keyword evidence="1" id="KW-0648">Protein biosynthesis</keyword>
<reference evidence="3" key="1">
    <citation type="submission" date="2023-07" db="EMBL/GenBank/DDBJ databases">
        <authorList>
            <consortium name="AG Swart"/>
            <person name="Singh M."/>
            <person name="Singh A."/>
            <person name="Seah K."/>
            <person name="Emmerich C."/>
        </authorList>
    </citation>
    <scope>NUCLEOTIDE SEQUENCE</scope>
    <source>
        <strain evidence="3">DP1</strain>
    </source>
</reference>
<accession>A0AAD1XM53</accession>
<organism evidence="3 4">
    <name type="scientific">Euplotes crassus</name>
    <dbReference type="NCBI Taxonomy" id="5936"/>
    <lineage>
        <taxon>Eukaryota</taxon>
        <taxon>Sar</taxon>
        <taxon>Alveolata</taxon>
        <taxon>Ciliophora</taxon>
        <taxon>Intramacronucleata</taxon>
        <taxon>Spirotrichea</taxon>
        <taxon>Hypotrichia</taxon>
        <taxon>Euplotida</taxon>
        <taxon>Euplotidae</taxon>
        <taxon>Moneuplotes</taxon>
    </lineage>
</organism>
<dbReference type="PANTHER" id="PTHR11960:SF18">
    <property type="entry name" value="EUKARYOTIC TRANSLATION INITIATION FACTOR 4E HOMOLOGOUS PROTEIN, ISOFORM B"/>
    <property type="match status" value="1"/>
</dbReference>
<comment type="similarity">
    <text evidence="1">Belongs to the eukaryotic initiation factor 4E family.</text>
</comment>
<comment type="caution">
    <text evidence="3">The sequence shown here is derived from an EMBL/GenBank/DDBJ whole genome shotgun (WGS) entry which is preliminary data.</text>
</comment>
<dbReference type="InterPro" id="IPR023398">
    <property type="entry name" value="TIF_eIF4e-like"/>
</dbReference>
<evidence type="ECO:0000256" key="2">
    <source>
        <dbReference type="SAM" id="MobiDB-lite"/>
    </source>
</evidence>
<dbReference type="Pfam" id="PF01652">
    <property type="entry name" value="IF4E"/>
    <property type="match status" value="1"/>
</dbReference>
<dbReference type="GO" id="GO:0016281">
    <property type="term" value="C:eukaryotic translation initiation factor 4F complex"/>
    <property type="evidence" value="ECO:0007669"/>
    <property type="project" value="TreeGrafter"/>
</dbReference>
<dbReference type="GO" id="GO:0003743">
    <property type="term" value="F:translation initiation factor activity"/>
    <property type="evidence" value="ECO:0007669"/>
    <property type="project" value="UniProtKB-KW"/>
</dbReference>
<dbReference type="Gene3D" id="3.30.760.10">
    <property type="entry name" value="RNA Cap, Translation Initiation Factor Eif4e"/>
    <property type="match status" value="1"/>
</dbReference>
<protein>
    <recommendedName>
        <fullName evidence="5">Eukaryotic translation initiation factor 4E</fullName>
    </recommendedName>
</protein>
<proteinExistence type="inferred from homology"/>
<evidence type="ECO:0000256" key="1">
    <source>
        <dbReference type="RuleBase" id="RU004374"/>
    </source>
</evidence>
<feature type="compositionally biased region" description="Basic and acidic residues" evidence="2">
    <location>
        <begin position="263"/>
        <end position="276"/>
    </location>
</feature>
<gene>
    <name evidence="3" type="ORF">ECRASSUSDP1_LOCUS16445</name>
</gene>
<sequence>MLMGSYRMLEETKEVQSKDHENAHFLNSKWCTWLRDRAEGNRDEFEKSLNIMCFCDTLETFFVNYVHSKRPSQIDFNADIFLFREEEKPMWEKCPKGCTLVIKLQRDNKHLNYFWEKLCFMCIGEILEDLNIIGAGISLRRNNCALLEIWNKDLEQLPSMSPTNQTSKFRRGFGSSSNDAFKENLSNEKLSRKVISYLGMTDEDDYSVYFKNHSEALKDSSNTKTSQVLGDMRSRRGRRYYQNHRSNSISYQNRGYSSRRRFRESSTQEARFHHLR</sequence>
<feature type="region of interest" description="Disordered" evidence="2">
    <location>
        <begin position="220"/>
        <end position="276"/>
    </location>
</feature>
<feature type="compositionally biased region" description="Polar residues" evidence="2">
    <location>
        <begin position="243"/>
        <end position="256"/>
    </location>
</feature>
<dbReference type="EMBL" id="CAMPGE010016533">
    <property type="protein sequence ID" value="CAI2375085.1"/>
    <property type="molecule type" value="Genomic_DNA"/>
</dbReference>
<dbReference type="Proteomes" id="UP001295684">
    <property type="component" value="Unassembled WGS sequence"/>
</dbReference>
<keyword evidence="1" id="KW-0694">RNA-binding</keyword>
<name>A0AAD1XM53_EUPCR</name>
<keyword evidence="1" id="KW-0396">Initiation factor</keyword>
<evidence type="ECO:0000313" key="4">
    <source>
        <dbReference type="Proteomes" id="UP001295684"/>
    </source>
</evidence>
<dbReference type="InterPro" id="IPR001040">
    <property type="entry name" value="TIF_eIF_4E"/>
</dbReference>
<evidence type="ECO:0000313" key="3">
    <source>
        <dbReference type="EMBL" id="CAI2375085.1"/>
    </source>
</evidence>
<evidence type="ECO:0008006" key="5">
    <source>
        <dbReference type="Google" id="ProtNLM"/>
    </source>
</evidence>
<keyword evidence="4" id="KW-1185">Reference proteome</keyword>
<dbReference type="SUPFAM" id="SSF55418">
    <property type="entry name" value="eIF4e-like"/>
    <property type="match status" value="1"/>
</dbReference>